<dbReference type="PROSITE" id="PS50111">
    <property type="entry name" value="CHEMOTAXIS_TRANSDUC_2"/>
    <property type="match status" value="1"/>
</dbReference>
<proteinExistence type="inferred from homology"/>
<gene>
    <name evidence="11" type="ORF">EV674_11760</name>
</gene>
<dbReference type="Gene3D" id="1.10.287.950">
    <property type="entry name" value="Methyl-accepting chemotaxis protein"/>
    <property type="match status" value="1"/>
</dbReference>
<dbReference type="AlphaFoldDB" id="A0A4R2N6R9"/>
<keyword evidence="3 8" id="KW-0812">Transmembrane</keyword>
<dbReference type="EMBL" id="SLXH01000017">
    <property type="protein sequence ID" value="TCP16594.1"/>
    <property type="molecule type" value="Genomic_DNA"/>
</dbReference>
<dbReference type="Proteomes" id="UP000295182">
    <property type="component" value="Unassembled WGS sequence"/>
</dbReference>
<evidence type="ECO:0000313" key="12">
    <source>
        <dbReference type="Proteomes" id="UP000295182"/>
    </source>
</evidence>
<keyword evidence="12" id="KW-1185">Reference proteome</keyword>
<evidence type="ECO:0000256" key="5">
    <source>
        <dbReference type="ARBA" id="ARBA00023136"/>
    </source>
</evidence>
<evidence type="ECO:0000256" key="7">
    <source>
        <dbReference type="PROSITE-ProRule" id="PRU00284"/>
    </source>
</evidence>
<dbReference type="Pfam" id="PF00672">
    <property type="entry name" value="HAMP"/>
    <property type="match status" value="1"/>
</dbReference>
<evidence type="ECO:0000256" key="2">
    <source>
        <dbReference type="ARBA" id="ARBA00022475"/>
    </source>
</evidence>
<evidence type="ECO:0000259" key="9">
    <source>
        <dbReference type="PROSITE" id="PS50111"/>
    </source>
</evidence>
<dbReference type="SMART" id="SM00283">
    <property type="entry name" value="MA"/>
    <property type="match status" value="1"/>
</dbReference>
<dbReference type="SMART" id="SM00304">
    <property type="entry name" value="HAMP"/>
    <property type="match status" value="1"/>
</dbReference>
<dbReference type="Pfam" id="PF00015">
    <property type="entry name" value="MCPsignal"/>
    <property type="match status" value="1"/>
</dbReference>
<dbReference type="CDD" id="cd12912">
    <property type="entry name" value="PDC2_MCP_like"/>
    <property type="match status" value="1"/>
</dbReference>
<dbReference type="PROSITE" id="PS50885">
    <property type="entry name" value="HAMP"/>
    <property type="match status" value="1"/>
</dbReference>
<keyword evidence="5 8" id="KW-0472">Membrane</keyword>
<evidence type="ECO:0000256" key="6">
    <source>
        <dbReference type="ARBA" id="ARBA00029447"/>
    </source>
</evidence>
<dbReference type="FunFam" id="1.10.287.950:FF:000001">
    <property type="entry name" value="Methyl-accepting chemotaxis sensory transducer"/>
    <property type="match status" value="1"/>
</dbReference>
<evidence type="ECO:0000256" key="4">
    <source>
        <dbReference type="ARBA" id="ARBA00022989"/>
    </source>
</evidence>
<dbReference type="Pfam" id="PF02743">
    <property type="entry name" value="dCache_1"/>
    <property type="match status" value="1"/>
</dbReference>
<keyword evidence="4 8" id="KW-1133">Transmembrane helix</keyword>
<evidence type="ECO:0000259" key="10">
    <source>
        <dbReference type="PROSITE" id="PS50885"/>
    </source>
</evidence>
<dbReference type="InterPro" id="IPR003660">
    <property type="entry name" value="HAMP_dom"/>
</dbReference>
<dbReference type="PANTHER" id="PTHR43531:SF16">
    <property type="entry name" value="METHYL-ACCEPTING CHEMOTAXIS PROTEIN II"/>
    <property type="match status" value="1"/>
</dbReference>
<feature type="transmembrane region" description="Helical" evidence="8">
    <location>
        <begin position="267"/>
        <end position="285"/>
    </location>
</feature>
<dbReference type="GO" id="GO:0005886">
    <property type="term" value="C:plasma membrane"/>
    <property type="evidence" value="ECO:0007669"/>
    <property type="project" value="UniProtKB-SubCell"/>
</dbReference>
<comment type="subcellular location">
    <subcellularLocation>
        <location evidence="1">Cell membrane</location>
        <topology evidence="1">Multi-pass membrane protein</topology>
    </subcellularLocation>
</comment>
<dbReference type="Gene3D" id="3.30.450.20">
    <property type="entry name" value="PAS domain"/>
    <property type="match status" value="2"/>
</dbReference>
<comment type="similarity">
    <text evidence="6">Belongs to the methyl-accepting chemotaxis (MCP) protein family.</text>
</comment>
<dbReference type="InterPro" id="IPR051310">
    <property type="entry name" value="MCP_chemotaxis"/>
</dbReference>
<dbReference type="CDD" id="cd11386">
    <property type="entry name" value="MCP_signal"/>
    <property type="match status" value="1"/>
</dbReference>
<evidence type="ECO:0000256" key="3">
    <source>
        <dbReference type="ARBA" id="ARBA00022692"/>
    </source>
</evidence>
<dbReference type="GO" id="GO:0004888">
    <property type="term" value="F:transmembrane signaling receptor activity"/>
    <property type="evidence" value="ECO:0007669"/>
    <property type="project" value="TreeGrafter"/>
</dbReference>
<dbReference type="SUPFAM" id="SSF58104">
    <property type="entry name" value="Methyl-accepting chemotaxis protein (MCP) signaling domain"/>
    <property type="match status" value="1"/>
</dbReference>
<dbReference type="CDD" id="cd06225">
    <property type="entry name" value="HAMP"/>
    <property type="match status" value="1"/>
</dbReference>
<keyword evidence="7" id="KW-0807">Transducer</keyword>
<feature type="domain" description="HAMP" evidence="10">
    <location>
        <begin position="286"/>
        <end position="338"/>
    </location>
</feature>
<dbReference type="InterPro" id="IPR033479">
    <property type="entry name" value="dCache_1"/>
</dbReference>
<keyword evidence="2" id="KW-1003">Cell membrane</keyword>
<dbReference type="CDD" id="cd12913">
    <property type="entry name" value="PDC1_MCP_like"/>
    <property type="match status" value="1"/>
</dbReference>
<organism evidence="11 12">
    <name type="scientific">Simplicispira metamorpha</name>
    <dbReference type="NCBI Taxonomy" id="80881"/>
    <lineage>
        <taxon>Bacteria</taxon>
        <taxon>Pseudomonadati</taxon>
        <taxon>Pseudomonadota</taxon>
        <taxon>Betaproteobacteria</taxon>
        <taxon>Burkholderiales</taxon>
        <taxon>Comamonadaceae</taxon>
        <taxon>Simplicispira</taxon>
    </lineage>
</organism>
<dbReference type="PANTHER" id="PTHR43531">
    <property type="entry name" value="PROTEIN ICFG"/>
    <property type="match status" value="1"/>
</dbReference>
<protein>
    <submittedName>
        <fullName evidence="11">Methyl-accepting chemotaxis sensory transducer with Cache sensor</fullName>
    </submittedName>
</protein>
<evidence type="ECO:0000256" key="1">
    <source>
        <dbReference type="ARBA" id="ARBA00004651"/>
    </source>
</evidence>
<accession>A0A4R2N6R9</accession>
<name>A0A4R2N6R9_9BURK</name>
<sequence length="605" mass="63709">MVALCVGIVMLAMVIVATTNLLMTRSSSMDMINSQSAALVRAHSTALGQWLQAKQRVVASLKPHVASDNPVPMLQTAVQAAQFDQAYMGFPDKHFVFSENRARAADYDPTQRAWYKGAVRAGGAAITQPFIGASTGKLIITFSDLVGSPGQVQAVVAGDVMLEAVITAIGAIRPTPHSFAFLVSGTGTVIAHPDRDLTLKPITAIHPDLSLPLLEPTRTTEVPTLDFSGRAAMVYSHVVPGSDWRLALVIDHAEVTAGLGTMLTTSVLSSVVIALVAAALLYFAISRALARLQGLRLAITAAGEGNFTHRLEASGSDELTQIAQAYNRFADNIATVLHQIRDTSRSVETATSEIASGNRDLSARTEQQAHALGNTVASVDKLTQTVRRNADSAAQANHQAQSASQVALKGGAVVSGVVTMMDEINQSSRKIADINGVIDSIAFQTNILALNAAVEAARAGEQGRGFAVVASEVRNLAQRSSAAAREISALVNDSVNKAQSGGALVQEAGQTMQEIVANVQRVTGIMAEISQASSEQIHDIEQINQAIVHMEDGTQQNTALVEQAAAAAVSLQDQATHLAHMANAFTLDGAVERSVRPVQGLLCQD</sequence>
<dbReference type="InterPro" id="IPR004089">
    <property type="entry name" value="MCPsignal_dom"/>
</dbReference>
<comment type="caution">
    <text evidence="11">The sequence shown here is derived from an EMBL/GenBank/DDBJ whole genome shotgun (WGS) entry which is preliminary data.</text>
</comment>
<dbReference type="GO" id="GO:0006935">
    <property type="term" value="P:chemotaxis"/>
    <property type="evidence" value="ECO:0007669"/>
    <property type="project" value="TreeGrafter"/>
</dbReference>
<dbReference type="InterPro" id="IPR029151">
    <property type="entry name" value="Sensor-like_sf"/>
</dbReference>
<dbReference type="SUPFAM" id="SSF103190">
    <property type="entry name" value="Sensory domain-like"/>
    <property type="match status" value="1"/>
</dbReference>
<dbReference type="GO" id="GO:0007165">
    <property type="term" value="P:signal transduction"/>
    <property type="evidence" value="ECO:0007669"/>
    <property type="project" value="UniProtKB-KW"/>
</dbReference>
<evidence type="ECO:0000313" key="11">
    <source>
        <dbReference type="EMBL" id="TCP16594.1"/>
    </source>
</evidence>
<feature type="domain" description="Methyl-accepting transducer" evidence="9">
    <location>
        <begin position="343"/>
        <end position="572"/>
    </location>
</feature>
<reference evidence="11 12" key="1">
    <citation type="submission" date="2019-03" db="EMBL/GenBank/DDBJ databases">
        <title>Genomic Encyclopedia of Type Strains, Phase IV (KMG-IV): sequencing the most valuable type-strain genomes for metagenomic binning, comparative biology and taxonomic classification.</title>
        <authorList>
            <person name="Goeker M."/>
        </authorList>
    </citation>
    <scope>NUCLEOTIDE SEQUENCE [LARGE SCALE GENOMIC DNA]</scope>
    <source>
        <strain evidence="11 12">DSM 1837</strain>
    </source>
</reference>
<evidence type="ECO:0000256" key="8">
    <source>
        <dbReference type="SAM" id="Phobius"/>
    </source>
</evidence>